<keyword evidence="2" id="KW-0150">Chloroplast</keyword>
<feature type="active site" description="Tele-phosphohistidine intermediate" evidence="9">
    <location>
        <position position="178"/>
    </location>
</feature>
<dbReference type="Pfam" id="PF00300">
    <property type="entry name" value="His_Phos_1"/>
    <property type="match status" value="2"/>
</dbReference>
<comment type="subcellular location">
    <subcellularLocation>
        <location evidence="1">Plastid</location>
        <location evidence="1">Chloroplast stroma</location>
    </subcellularLocation>
</comment>
<accession>A0A388JM84</accession>
<dbReference type="FunFam" id="3.40.50.1240:FF:000018">
    <property type="entry name" value="Phosphoglycerate mutase"/>
    <property type="match status" value="1"/>
</dbReference>
<evidence type="ECO:0000256" key="4">
    <source>
        <dbReference type="ARBA" id="ARBA00022801"/>
    </source>
</evidence>
<evidence type="ECO:0000256" key="1">
    <source>
        <dbReference type="ARBA" id="ARBA00004470"/>
    </source>
</evidence>
<dbReference type="SUPFAM" id="SSF53254">
    <property type="entry name" value="Phosphoglycerate mutase-like"/>
    <property type="match status" value="2"/>
</dbReference>
<feature type="binding site" evidence="10">
    <location>
        <position position="263"/>
    </location>
    <ligand>
        <name>substrate</name>
    </ligand>
</feature>
<dbReference type="CDD" id="cd07067">
    <property type="entry name" value="HP_PGM_like"/>
    <property type="match status" value="2"/>
</dbReference>
<dbReference type="Gramene" id="GBG58822">
    <property type="protein sequence ID" value="GBG58822"/>
    <property type="gene ID" value="CBR_g223"/>
</dbReference>
<dbReference type="PANTHER" id="PTHR48100:SF10">
    <property type="entry name" value="2-CARBOXY-D-ARABINITOL-1-PHOSPHATASE-RELATED"/>
    <property type="match status" value="1"/>
</dbReference>
<evidence type="ECO:0000256" key="5">
    <source>
        <dbReference type="ARBA" id="ARBA00022946"/>
    </source>
</evidence>
<sequence length="641" mass="70484">MAAASSRCLLGVADHVPLVFSKEKHHPRLRLVENPQLWFLPLCGQSLMRLSCGSGLCTSFGVQSPPKTVRKELCLAIERFVKGCAPALLADCHTASCRSCTSRCKNQRLKVLAEASPSRRQGHRGAAMASSQTLVGKPLDTSIAEAEQGEKRVVDSAILWRRALPPIKEAKRVVLVRHGQSTWNHAGRIQGSSNFSVLTDKGKIQAATSRQMLSDAAFDACFFSPLARAKETAEIIWGERDAPAYPIHDLREIDLYAFEGLYKQEGKDRFGDAYRMWQRDAKNFVIDDHFPVRELWDRARQCWDTILLSEYRSILVVAHNAVNQALIATAMGLGPEYFRQLLQSNCGVSVLDFKSRDNINSSSDEPVFSGPPYVCLDRLNQTPSPPIAVRQSGGRNSGHRLLLVCNGATDSSSRSRFPASDEEPMNMLGVVQARKTAELLLDCRVDKIICSPLARAVQTAQAIAEIQEGADCLGVDCVPRDIEIVKLDNLRDMDMGGWKGALVSEHGAEGEPWQERLLEDGMPHNGEPITDLWNRVWDAWQGVLHHLGEASSSSANDVTEVGPKTLVVVGHETVHLGMIARCLKLSPTALSLFHLDTGSVSVIDFPDGPTAEGIVRCLNYTAHLGRWAVPITRTAVGDEDF</sequence>
<dbReference type="AlphaFoldDB" id="A0A388JM84"/>
<keyword evidence="3" id="KW-0934">Plastid</keyword>
<dbReference type="EMBL" id="BFEA01000001">
    <property type="protein sequence ID" value="GBG58822.1"/>
    <property type="molecule type" value="Genomic_DNA"/>
</dbReference>
<evidence type="ECO:0000313" key="11">
    <source>
        <dbReference type="EMBL" id="GBG58822.1"/>
    </source>
</evidence>
<dbReference type="OrthoDB" id="354304at2759"/>
<dbReference type="InterPro" id="IPR050275">
    <property type="entry name" value="PGM_Phosphatase"/>
</dbReference>
<keyword evidence="12" id="KW-1185">Reference proteome</keyword>
<protein>
    <recommendedName>
        <fullName evidence="8">2-carboxy-D-arabinitol-1-phosphatase</fullName>
        <ecNumber evidence="8">3.1.3.63</ecNumber>
    </recommendedName>
</protein>
<comment type="catalytic activity">
    <reaction evidence="7">
        <text>2-carboxy-D-arabinitol 1-phosphate + H2O = 2-carboxy-D-arabinitol + phosphate</text>
        <dbReference type="Rhea" id="RHEA:17837"/>
        <dbReference type="ChEBI" id="CHEBI:15377"/>
        <dbReference type="ChEBI" id="CHEBI:43474"/>
        <dbReference type="ChEBI" id="CHEBI:58008"/>
        <dbReference type="ChEBI" id="CHEBI:58185"/>
        <dbReference type="EC" id="3.1.3.63"/>
    </reaction>
</comment>
<dbReference type="InterPro" id="IPR013078">
    <property type="entry name" value="His_Pase_superF_clade-1"/>
</dbReference>
<feature type="binding site" evidence="10">
    <location>
        <begin position="177"/>
        <end position="184"/>
    </location>
    <ligand>
        <name>substrate</name>
    </ligand>
</feature>
<dbReference type="PROSITE" id="PS00175">
    <property type="entry name" value="PG_MUTASE"/>
    <property type="match status" value="1"/>
</dbReference>
<evidence type="ECO:0000256" key="8">
    <source>
        <dbReference type="ARBA" id="ARBA00066640"/>
    </source>
</evidence>
<keyword evidence="4" id="KW-0378">Hydrolase</keyword>
<dbReference type="Proteomes" id="UP000265515">
    <property type="component" value="Unassembled WGS sequence"/>
</dbReference>
<keyword evidence="5" id="KW-0809">Transit peptide</keyword>
<proteinExistence type="inferred from homology"/>
<dbReference type="PANTHER" id="PTHR48100">
    <property type="entry name" value="BROAD-SPECIFICITY PHOSPHATASE YOR283W-RELATED"/>
    <property type="match status" value="1"/>
</dbReference>
<dbReference type="STRING" id="69332.A0A388JM84"/>
<comment type="similarity">
    <text evidence="6">Belongs to the phosphoglycerate mutase family.</text>
</comment>
<dbReference type="GO" id="GO:0047538">
    <property type="term" value="F:2-carboxy-D-arabinitol-1-phosphatase activity"/>
    <property type="evidence" value="ECO:0007669"/>
    <property type="project" value="UniProtKB-EC"/>
</dbReference>
<reference evidence="11 12" key="1">
    <citation type="journal article" date="2018" name="Cell">
        <title>The Chara Genome: Secondary Complexity and Implications for Plant Terrestrialization.</title>
        <authorList>
            <person name="Nishiyama T."/>
            <person name="Sakayama H."/>
            <person name="Vries J.D."/>
            <person name="Buschmann H."/>
            <person name="Saint-Marcoux D."/>
            <person name="Ullrich K.K."/>
            <person name="Haas F.B."/>
            <person name="Vanderstraeten L."/>
            <person name="Becker D."/>
            <person name="Lang D."/>
            <person name="Vosolsobe S."/>
            <person name="Rombauts S."/>
            <person name="Wilhelmsson P.K.I."/>
            <person name="Janitza P."/>
            <person name="Kern R."/>
            <person name="Heyl A."/>
            <person name="Rumpler F."/>
            <person name="Villalobos L.I.A.C."/>
            <person name="Clay J.M."/>
            <person name="Skokan R."/>
            <person name="Toyoda A."/>
            <person name="Suzuki Y."/>
            <person name="Kagoshima H."/>
            <person name="Schijlen E."/>
            <person name="Tajeshwar N."/>
            <person name="Catarino B."/>
            <person name="Hetherington A.J."/>
            <person name="Saltykova A."/>
            <person name="Bonnot C."/>
            <person name="Breuninger H."/>
            <person name="Symeonidi A."/>
            <person name="Radhakrishnan G.V."/>
            <person name="Van Nieuwerburgh F."/>
            <person name="Deforce D."/>
            <person name="Chang C."/>
            <person name="Karol K.G."/>
            <person name="Hedrich R."/>
            <person name="Ulvskov P."/>
            <person name="Glockner G."/>
            <person name="Delwiche C.F."/>
            <person name="Petrasek J."/>
            <person name="Van de Peer Y."/>
            <person name="Friml J."/>
            <person name="Beilby M."/>
            <person name="Dolan L."/>
            <person name="Kohara Y."/>
            <person name="Sugano S."/>
            <person name="Fujiyama A."/>
            <person name="Delaux P.-M."/>
            <person name="Quint M."/>
            <person name="TheiBen G."/>
            <person name="Hagemann M."/>
            <person name="Harholt J."/>
            <person name="Dunand C."/>
            <person name="Zachgo S."/>
            <person name="Langdale J."/>
            <person name="Maumus F."/>
            <person name="Straeten D.V.D."/>
            <person name="Gould S.B."/>
            <person name="Rensing S.A."/>
        </authorList>
    </citation>
    <scope>NUCLEOTIDE SEQUENCE [LARGE SCALE GENOMIC DNA]</scope>
    <source>
        <strain evidence="11 12">S276</strain>
    </source>
</reference>
<evidence type="ECO:0000256" key="7">
    <source>
        <dbReference type="ARBA" id="ARBA00052441"/>
    </source>
</evidence>
<evidence type="ECO:0000256" key="2">
    <source>
        <dbReference type="ARBA" id="ARBA00022528"/>
    </source>
</evidence>
<comment type="caution">
    <text evidence="11">The sequence shown here is derived from an EMBL/GenBank/DDBJ whole genome shotgun (WGS) entry which is preliminary data.</text>
</comment>
<gene>
    <name evidence="11" type="ORF">CBR_g223</name>
</gene>
<feature type="binding site" evidence="10">
    <location>
        <position position="228"/>
    </location>
    <ligand>
        <name>substrate</name>
    </ligand>
</feature>
<name>A0A388JM84_CHABU</name>
<dbReference type="InterPro" id="IPR029033">
    <property type="entry name" value="His_PPase_superfam"/>
</dbReference>
<dbReference type="SMART" id="SM00855">
    <property type="entry name" value="PGAM"/>
    <property type="match status" value="2"/>
</dbReference>
<feature type="active site" description="Proton donor/acceptor" evidence="9">
    <location>
        <position position="252"/>
    </location>
</feature>
<evidence type="ECO:0000256" key="6">
    <source>
        <dbReference type="ARBA" id="ARBA00038362"/>
    </source>
</evidence>
<dbReference type="GO" id="GO:0009570">
    <property type="term" value="C:chloroplast stroma"/>
    <property type="evidence" value="ECO:0007669"/>
    <property type="project" value="UniProtKB-SubCell"/>
</dbReference>
<dbReference type="InterPro" id="IPR001345">
    <property type="entry name" value="PG/BPGM_mutase_AS"/>
</dbReference>
<dbReference type="Gene3D" id="3.40.50.1240">
    <property type="entry name" value="Phosphoglycerate mutase-like"/>
    <property type="match status" value="2"/>
</dbReference>
<dbReference type="EC" id="3.1.3.63" evidence="8"/>
<organism evidence="11 12">
    <name type="scientific">Chara braunii</name>
    <name type="common">Braun's stonewort</name>
    <dbReference type="NCBI Taxonomy" id="69332"/>
    <lineage>
        <taxon>Eukaryota</taxon>
        <taxon>Viridiplantae</taxon>
        <taxon>Streptophyta</taxon>
        <taxon>Charophyceae</taxon>
        <taxon>Charales</taxon>
        <taxon>Characeae</taxon>
        <taxon>Chara</taxon>
    </lineage>
</organism>
<evidence type="ECO:0000256" key="3">
    <source>
        <dbReference type="ARBA" id="ARBA00022640"/>
    </source>
</evidence>
<evidence type="ECO:0000256" key="9">
    <source>
        <dbReference type="PIRSR" id="PIRSR613078-1"/>
    </source>
</evidence>
<evidence type="ECO:0000313" key="12">
    <source>
        <dbReference type="Proteomes" id="UP000265515"/>
    </source>
</evidence>
<evidence type="ECO:0000256" key="10">
    <source>
        <dbReference type="PIRSR" id="PIRSR613078-2"/>
    </source>
</evidence>
<dbReference type="OMA" id="HDAVNKT"/>